<dbReference type="Proteomes" id="UP000054698">
    <property type="component" value="Unassembled WGS sequence"/>
</dbReference>
<organism evidence="2 4">
    <name type="scientific">Legionella feeleii</name>
    <dbReference type="NCBI Taxonomy" id="453"/>
    <lineage>
        <taxon>Bacteria</taxon>
        <taxon>Pseudomonadati</taxon>
        <taxon>Pseudomonadota</taxon>
        <taxon>Gammaproteobacteria</taxon>
        <taxon>Legionellales</taxon>
        <taxon>Legionellaceae</taxon>
        <taxon>Legionella</taxon>
    </lineage>
</organism>
<feature type="compositionally biased region" description="Polar residues" evidence="1">
    <location>
        <begin position="299"/>
        <end position="310"/>
    </location>
</feature>
<proteinExistence type="predicted"/>
<dbReference type="EMBL" id="UASS01000013">
    <property type="protein sequence ID" value="SPX60842.1"/>
    <property type="molecule type" value="Genomic_DNA"/>
</dbReference>
<reference evidence="2 4" key="1">
    <citation type="submission" date="2015-11" db="EMBL/GenBank/DDBJ databases">
        <title>Genomic analysis of 38 Legionella species identifies large and diverse effector repertoires.</title>
        <authorList>
            <person name="Burstein D."/>
            <person name="Amaro F."/>
            <person name="Zusman T."/>
            <person name="Lifshitz Z."/>
            <person name="Cohen O."/>
            <person name="Gilbert J.A."/>
            <person name="Pupko T."/>
            <person name="Shuman H.A."/>
            <person name="Segal G."/>
        </authorList>
    </citation>
    <scope>NUCLEOTIDE SEQUENCE [LARGE SCALE GENOMIC DNA]</scope>
    <source>
        <strain evidence="2 4">WO-44C</strain>
    </source>
</reference>
<dbReference type="PATRIC" id="fig|453.4.peg.2013"/>
<gene>
    <name evidence="2" type="ORF">Lfee_1834</name>
    <name evidence="3" type="ORF">NCTC12022_01578</name>
</gene>
<dbReference type="EMBL" id="LNYB01000080">
    <property type="protein sequence ID" value="KTC96922.1"/>
    <property type="molecule type" value="Genomic_DNA"/>
</dbReference>
<evidence type="ECO:0000313" key="3">
    <source>
        <dbReference type="EMBL" id="SPX60842.1"/>
    </source>
</evidence>
<accession>A0A0W0TMW1</accession>
<dbReference type="OrthoDB" id="5635279at2"/>
<evidence type="ECO:0000313" key="2">
    <source>
        <dbReference type="EMBL" id="KTC96922.1"/>
    </source>
</evidence>
<dbReference type="RefSeq" id="WP_058446023.1">
    <property type="nucleotide sequence ID" value="NZ_CAAAHT010000002.1"/>
</dbReference>
<dbReference type="STRING" id="453.Lfee_1834"/>
<evidence type="ECO:0000256" key="1">
    <source>
        <dbReference type="SAM" id="MobiDB-lite"/>
    </source>
</evidence>
<feature type="region of interest" description="Disordered" evidence="1">
    <location>
        <begin position="281"/>
        <end position="310"/>
    </location>
</feature>
<dbReference type="AlphaFoldDB" id="A0A0W0TMW1"/>
<evidence type="ECO:0000313" key="5">
    <source>
        <dbReference type="Proteomes" id="UP000251942"/>
    </source>
</evidence>
<sequence length="310" mass="35047">MPNYSREELLKMDRPYESLVTDFASMSASREGLAQLSRKEKLHLVTTMVLQCPVNELDTFKSKLQSLEPITAIHTLTTQALQIRTLIEALIEPTTTQAHTLLLENFNADLFNQFQLLSHTLVNQHSTLLASSLVDTLPQEQEHELMTKLRSAFCNTQFLVTMGQALLLRRQLDLLKGETPSELLKSPEFNVDLFHKFHVLVTRHLASKTESIAQKLATAPRGELSQIGRHLEGLTRLSHDATGLFREISSFFSGFAESRRQEIVTAPVSIGANFNNRFAEEARRRNRTPSETDMEIAHSESQLSSFTQSQ</sequence>
<name>A0A0W0TMW1_9GAMM</name>
<protein>
    <submittedName>
        <fullName evidence="2">Uncharacterized protein</fullName>
    </submittedName>
</protein>
<reference evidence="3 5" key="2">
    <citation type="submission" date="2018-06" db="EMBL/GenBank/DDBJ databases">
        <authorList>
            <consortium name="Pathogen Informatics"/>
            <person name="Doyle S."/>
        </authorList>
    </citation>
    <scope>NUCLEOTIDE SEQUENCE [LARGE SCALE GENOMIC DNA]</scope>
    <source>
        <strain evidence="3 5">NCTC12022</strain>
    </source>
</reference>
<keyword evidence="4" id="KW-1185">Reference proteome</keyword>
<evidence type="ECO:0000313" key="4">
    <source>
        <dbReference type="Proteomes" id="UP000054698"/>
    </source>
</evidence>
<dbReference type="Proteomes" id="UP000251942">
    <property type="component" value="Unassembled WGS sequence"/>
</dbReference>